<protein>
    <submittedName>
        <fullName evidence="8">Cis-1,2-dihydrobenzene-1,2-diol dehydrogenase</fullName>
        <ecNumber evidence="8">1.3.1.-</ecNumber>
    </submittedName>
</protein>
<dbReference type="GO" id="GO:0016628">
    <property type="term" value="F:oxidoreductase activity, acting on the CH-CH group of donors, NAD or NADP as acceptor"/>
    <property type="evidence" value="ECO:0007669"/>
    <property type="project" value="InterPro"/>
</dbReference>
<reference evidence="8 9" key="1">
    <citation type="submission" date="2017-02" db="EMBL/GenBank/DDBJ databases">
        <authorList>
            <person name="Peterson S.W."/>
        </authorList>
    </citation>
    <scope>NUCLEOTIDE SEQUENCE [LARGE SCALE GENOMIC DNA]</scope>
    <source>
        <strain evidence="8">C6</strain>
    </source>
</reference>
<feature type="active site" description="Proton acceptor" evidence="5">
    <location>
        <position position="155"/>
    </location>
</feature>
<dbReference type="Proteomes" id="UP000196240">
    <property type="component" value="Unassembled WGS sequence"/>
</dbReference>
<dbReference type="NCBIfam" id="NF004849">
    <property type="entry name" value="PRK06200.1"/>
    <property type="match status" value="1"/>
</dbReference>
<proteinExistence type="inferred from homology"/>
<evidence type="ECO:0000313" key="9">
    <source>
        <dbReference type="Proteomes" id="UP000196240"/>
    </source>
</evidence>
<dbReference type="InterPro" id="IPR002347">
    <property type="entry name" value="SDR_fam"/>
</dbReference>
<keyword evidence="4 6" id="KW-0520">NAD</keyword>
<dbReference type="InterPro" id="IPR036291">
    <property type="entry name" value="NAD(P)-bd_dom_sf"/>
</dbReference>
<dbReference type="Pfam" id="PF00106">
    <property type="entry name" value="adh_short"/>
    <property type="match status" value="1"/>
</dbReference>
<feature type="binding site" evidence="6">
    <location>
        <begin position="9"/>
        <end position="36"/>
    </location>
    <ligand>
        <name>NAD(+)</name>
        <dbReference type="ChEBI" id="CHEBI:57540"/>
    </ligand>
</feature>
<dbReference type="Gene3D" id="3.40.50.720">
    <property type="entry name" value="NAD(P)-binding Rossmann-like Domain"/>
    <property type="match status" value="1"/>
</dbReference>
<dbReference type="SUPFAM" id="SSF51735">
    <property type="entry name" value="NAD(P)-binding Rossmann-fold domains"/>
    <property type="match status" value="1"/>
</dbReference>
<dbReference type="PRINTS" id="PR00081">
    <property type="entry name" value="GDHRDH"/>
</dbReference>
<dbReference type="AlphaFoldDB" id="A0A1R7QFC5"/>
<evidence type="ECO:0000256" key="5">
    <source>
        <dbReference type="PIRSR" id="PIRSR617711-1"/>
    </source>
</evidence>
<accession>A0A1R7QFC5</accession>
<dbReference type="EC" id="1.3.1.-" evidence="8"/>
<gene>
    <name evidence="8" type="primary">todD</name>
    <name evidence="8" type="ORF">ACNJC6_02631</name>
</gene>
<dbReference type="InterPro" id="IPR020904">
    <property type="entry name" value="Sc_DH/Rdtase_CS"/>
</dbReference>
<dbReference type="CDD" id="cd05348">
    <property type="entry name" value="BphB-like_SDR_c"/>
    <property type="match status" value="1"/>
</dbReference>
<feature type="binding site" evidence="6">
    <location>
        <position position="159"/>
    </location>
    <ligand>
        <name>NAD(+)</name>
        <dbReference type="ChEBI" id="CHEBI:57540"/>
    </ligand>
</feature>
<comment type="similarity">
    <text evidence="1 7">Belongs to the short-chain dehydrogenases/reductases (SDR) family.</text>
</comment>
<dbReference type="FunFam" id="3.40.50.720:FF:000151">
    <property type="entry name" value="3-phenylpropionate-dihydrodiol/cinnamic acid-dihydrodiol dehydrogenase"/>
    <property type="match status" value="1"/>
</dbReference>
<evidence type="ECO:0000256" key="1">
    <source>
        <dbReference type="ARBA" id="ARBA00006484"/>
    </source>
</evidence>
<evidence type="ECO:0000256" key="7">
    <source>
        <dbReference type="RuleBase" id="RU000363"/>
    </source>
</evidence>
<dbReference type="NCBIfam" id="TIGR03325">
    <property type="entry name" value="BphB_TodD"/>
    <property type="match status" value="1"/>
</dbReference>
<keyword evidence="3 8" id="KW-0560">Oxidoreductase</keyword>
<dbReference type="RefSeq" id="WP_087013800.1">
    <property type="nucleotide sequence ID" value="NZ_FUUY01000009.1"/>
</dbReference>
<dbReference type="PROSITE" id="PS00061">
    <property type="entry name" value="ADH_SHORT"/>
    <property type="match status" value="1"/>
</dbReference>
<organism evidence="8 9">
    <name type="scientific">Acinetobacter johnsonii</name>
    <dbReference type="NCBI Taxonomy" id="40214"/>
    <lineage>
        <taxon>Bacteria</taxon>
        <taxon>Pseudomonadati</taxon>
        <taxon>Pseudomonadota</taxon>
        <taxon>Gammaproteobacteria</taxon>
        <taxon>Moraxellales</taxon>
        <taxon>Moraxellaceae</taxon>
        <taxon>Acinetobacter</taxon>
    </lineage>
</organism>
<evidence type="ECO:0000313" key="8">
    <source>
        <dbReference type="EMBL" id="SJX22978.1"/>
    </source>
</evidence>
<evidence type="ECO:0000256" key="2">
    <source>
        <dbReference type="ARBA" id="ARBA00022797"/>
    </source>
</evidence>
<evidence type="ECO:0000256" key="4">
    <source>
        <dbReference type="ARBA" id="ARBA00023027"/>
    </source>
</evidence>
<dbReference type="GO" id="GO:0050664">
    <property type="term" value="F:oxidoreductase activity, acting on NAD(P)H, oxygen as acceptor"/>
    <property type="evidence" value="ECO:0007669"/>
    <property type="project" value="TreeGrafter"/>
</dbReference>
<dbReference type="PRINTS" id="PR00080">
    <property type="entry name" value="SDRFAMILY"/>
</dbReference>
<keyword evidence="2" id="KW-0058">Aromatic hydrocarbons catabolism</keyword>
<sequence length="275" mass="29030">MKLKDEVILVTGGGSGLGRAIVDRYVAEGARVAVLDKSPAGLEALKERHGDSIVGIEGDVRLLDSHREAVARCVEKFGKLDCLVGNAGVWDYLTQLVDIPDDIISEVFEEMFDVNVKGYILAAKAALPALYQSKGSAIFTVSNAGFYTGGGGVLYTAGKHAVIGLIKQLAHEWGPRIRVNGIAPGGILGSDLRGLKSLDLQDKSISSFPLDDMLKSVLPTGRAATAEEYAGAYVFFATRGDTVPLTGSVLNCDGGMGVRGLFESSLGTQLDKHFG</sequence>
<evidence type="ECO:0000256" key="6">
    <source>
        <dbReference type="PIRSR" id="PIRSR617711-2"/>
    </source>
</evidence>
<evidence type="ECO:0000256" key="3">
    <source>
        <dbReference type="ARBA" id="ARBA00023002"/>
    </source>
</evidence>
<dbReference type="InterPro" id="IPR047950">
    <property type="entry name" value="BphB-like_SDR"/>
</dbReference>
<dbReference type="PANTHER" id="PTHR43008">
    <property type="entry name" value="BENZIL REDUCTASE"/>
    <property type="match status" value="1"/>
</dbReference>
<name>A0A1R7QFC5_ACIJO</name>
<dbReference type="EMBL" id="FUUY01000009">
    <property type="protein sequence ID" value="SJX22978.1"/>
    <property type="molecule type" value="Genomic_DNA"/>
</dbReference>
<feature type="binding site" evidence="6">
    <location>
        <position position="59"/>
    </location>
    <ligand>
        <name>NAD(+)</name>
        <dbReference type="ChEBI" id="CHEBI:57540"/>
    </ligand>
</feature>
<dbReference type="PANTHER" id="PTHR43008:SF4">
    <property type="entry name" value="CHAIN DEHYDROGENASE, PUTATIVE (AFU_ORTHOLOGUE AFUA_4G08710)-RELATED"/>
    <property type="match status" value="1"/>
</dbReference>
<dbReference type="InterPro" id="IPR017711">
    <property type="entry name" value="BphB_TodD"/>
</dbReference>